<dbReference type="AlphaFoldDB" id="A0A0F9FMG6"/>
<evidence type="ECO:0000313" key="1">
    <source>
        <dbReference type="EMBL" id="KKL87428.1"/>
    </source>
</evidence>
<organism evidence="1">
    <name type="scientific">marine sediment metagenome</name>
    <dbReference type="NCBI Taxonomy" id="412755"/>
    <lineage>
        <taxon>unclassified sequences</taxon>
        <taxon>metagenomes</taxon>
        <taxon>ecological metagenomes</taxon>
    </lineage>
</organism>
<comment type="caution">
    <text evidence="1">The sequence shown here is derived from an EMBL/GenBank/DDBJ whole genome shotgun (WGS) entry which is preliminary data.</text>
</comment>
<reference evidence="1" key="1">
    <citation type="journal article" date="2015" name="Nature">
        <title>Complex archaea that bridge the gap between prokaryotes and eukaryotes.</title>
        <authorList>
            <person name="Spang A."/>
            <person name="Saw J.H."/>
            <person name="Jorgensen S.L."/>
            <person name="Zaremba-Niedzwiedzka K."/>
            <person name="Martijn J."/>
            <person name="Lind A.E."/>
            <person name="van Eijk R."/>
            <person name="Schleper C."/>
            <person name="Guy L."/>
            <person name="Ettema T.J."/>
        </authorList>
    </citation>
    <scope>NUCLEOTIDE SEQUENCE</scope>
</reference>
<sequence length="70" mass="8138">MCYKLEEQHCPFCDSPFSATIIKTPSDFIVKCACIKYGIALGWLYNASKSLSYRVEVTKRMRIILKREIE</sequence>
<gene>
    <name evidence="1" type="ORF">LCGC14_1934810</name>
</gene>
<accession>A0A0F9FMG6</accession>
<dbReference type="EMBL" id="LAZR01020839">
    <property type="protein sequence ID" value="KKL87428.1"/>
    <property type="molecule type" value="Genomic_DNA"/>
</dbReference>
<proteinExistence type="predicted"/>
<protein>
    <submittedName>
        <fullName evidence="1">Uncharacterized protein</fullName>
    </submittedName>
</protein>
<name>A0A0F9FMG6_9ZZZZ</name>